<organism evidence="5 6">
    <name type="scientific">Laodelphax striatellus</name>
    <name type="common">Small brown planthopper</name>
    <name type="synonym">Delphax striatella</name>
    <dbReference type="NCBI Taxonomy" id="195883"/>
    <lineage>
        <taxon>Eukaryota</taxon>
        <taxon>Metazoa</taxon>
        <taxon>Ecdysozoa</taxon>
        <taxon>Arthropoda</taxon>
        <taxon>Hexapoda</taxon>
        <taxon>Insecta</taxon>
        <taxon>Pterygota</taxon>
        <taxon>Neoptera</taxon>
        <taxon>Paraneoptera</taxon>
        <taxon>Hemiptera</taxon>
        <taxon>Auchenorrhyncha</taxon>
        <taxon>Fulgoroidea</taxon>
        <taxon>Delphacidae</taxon>
        <taxon>Criomorphinae</taxon>
        <taxon>Laodelphax</taxon>
    </lineage>
</organism>
<dbReference type="Proteomes" id="UP000291343">
    <property type="component" value="Unassembled WGS sequence"/>
</dbReference>
<dbReference type="PANTHER" id="PTHR11575:SF24">
    <property type="entry name" value="5'-NUCLEOTIDASE"/>
    <property type="match status" value="1"/>
</dbReference>
<comment type="similarity">
    <text evidence="2">Belongs to the 5'-nucleotidase family.</text>
</comment>
<accession>A0A482WV30</accession>
<dbReference type="InterPro" id="IPR036907">
    <property type="entry name" value="5'-Nucleotdase_C_sf"/>
</dbReference>
<dbReference type="Pfam" id="PF02872">
    <property type="entry name" value="5_nucleotid_C"/>
    <property type="match status" value="1"/>
</dbReference>
<dbReference type="EMBL" id="QKKF02024379">
    <property type="protein sequence ID" value="RZF37457.1"/>
    <property type="molecule type" value="Genomic_DNA"/>
</dbReference>
<dbReference type="PANTHER" id="PTHR11575">
    <property type="entry name" value="5'-NUCLEOTIDASE-RELATED"/>
    <property type="match status" value="1"/>
</dbReference>
<evidence type="ECO:0000259" key="4">
    <source>
        <dbReference type="Pfam" id="PF02872"/>
    </source>
</evidence>
<sequence>MISDHIFLHFQYLKKSETPKKGWTDTSIALIQAGGLRNSIDVASSGGDVTYVDLITTMPFEDFLVRMTLKGSCLKEALEWGARNIRASNYDLDGAFLHSSEKKMSKKEAIDQAEKRHLNIPIKPLKVKSSCRI</sequence>
<dbReference type="SUPFAM" id="SSF55816">
    <property type="entry name" value="5'-nucleotidase (syn. UDP-sugar hydrolase), C-terminal domain"/>
    <property type="match status" value="1"/>
</dbReference>
<protein>
    <recommendedName>
        <fullName evidence="3">5'-nucleotidase</fullName>
        <ecNumber evidence="3">3.1.3.5</ecNumber>
    </recommendedName>
</protein>
<reference evidence="5 6" key="1">
    <citation type="journal article" date="2017" name="Gigascience">
        <title>Genome sequence of the small brown planthopper, Laodelphax striatellus.</title>
        <authorList>
            <person name="Zhu J."/>
            <person name="Jiang F."/>
            <person name="Wang X."/>
            <person name="Yang P."/>
            <person name="Bao Y."/>
            <person name="Zhao W."/>
            <person name="Wang W."/>
            <person name="Lu H."/>
            <person name="Wang Q."/>
            <person name="Cui N."/>
            <person name="Li J."/>
            <person name="Chen X."/>
            <person name="Luo L."/>
            <person name="Yu J."/>
            <person name="Kang L."/>
            <person name="Cui F."/>
        </authorList>
    </citation>
    <scope>NUCLEOTIDE SEQUENCE [LARGE SCALE GENOMIC DNA]</scope>
    <source>
        <strain evidence="5">Lst14</strain>
    </source>
</reference>
<evidence type="ECO:0000256" key="1">
    <source>
        <dbReference type="ARBA" id="ARBA00000815"/>
    </source>
</evidence>
<dbReference type="GO" id="GO:0005886">
    <property type="term" value="C:plasma membrane"/>
    <property type="evidence" value="ECO:0007669"/>
    <property type="project" value="TreeGrafter"/>
</dbReference>
<comment type="catalytic activity">
    <reaction evidence="1">
        <text>a ribonucleoside 5'-phosphate + H2O = a ribonucleoside + phosphate</text>
        <dbReference type="Rhea" id="RHEA:12484"/>
        <dbReference type="ChEBI" id="CHEBI:15377"/>
        <dbReference type="ChEBI" id="CHEBI:18254"/>
        <dbReference type="ChEBI" id="CHEBI:43474"/>
        <dbReference type="ChEBI" id="CHEBI:58043"/>
        <dbReference type="EC" id="3.1.3.5"/>
    </reaction>
</comment>
<comment type="caution">
    <text evidence="5">The sequence shown here is derived from an EMBL/GenBank/DDBJ whole genome shotgun (WGS) entry which is preliminary data.</text>
</comment>
<dbReference type="InParanoid" id="A0A482WV30"/>
<evidence type="ECO:0000313" key="6">
    <source>
        <dbReference type="Proteomes" id="UP000291343"/>
    </source>
</evidence>
<dbReference type="AlphaFoldDB" id="A0A482WV30"/>
<dbReference type="Gene3D" id="3.90.780.10">
    <property type="entry name" value="5'-Nucleotidase, C-terminal domain"/>
    <property type="match status" value="1"/>
</dbReference>
<keyword evidence="6" id="KW-1185">Reference proteome</keyword>
<dbReference type="GO" id="GO:0008253">
    <property type="term" value="F:5'-nucleotidase activity"/>
    <property type="evidence" value="ECO:0007669"/>
    <property type="project" value="UniProtKB-EC"/>
</dbReference>
<evidence type="ECO:0000256" key="3">
    <source>
        <dbReference type="ARBA" id="ARBA00012643"/>
    </source>
</evidence>
<dbReference type="EC" id="3.1.3.5" evidence="3"/>
<evidence type="ECO:0000256" key="2">
    <source>
        <dbReference type="ARBA" id="ARBA00006654"/>
    </source>
</evidence>
<feature type="domain" description="5'-Nucleotidase C-terminal" evidence="4">
    <location>
        <begin position="23"/>
        <end position="88"/>
    </location>
</feature>
<dbReference type="InterPro" id="IPR006179">
    <property type="entry name" value="5_nucleotidase/apyrase"/>
</dbReference>
<dbReference type="STRING" id="195883.A0A482WV30"/>
<name>A0A482WV30_LAOST</name>
<evidence type="ECO:0000313" key="5">
    <source>
        <dbReference type="EMBL" id="RZF37457.1"/>
    </source>
</evidence>
<dbReference type="InterPro" id="IPR008334">
    <property type="entry name" value="5'-Nucleotdase_C"/>
</dbReference>
<dbReference type="GO" id="GO:0006196">
    <property type="term" value="P:AMP catabolic process"/>
    <property type="evidence" value="ECO:0007669"/>
    <property type="project" value="TreeGrafter"/>
</dbReference>
<gene>
    <name evidence="5" type="ORF">LSTR_LSTR017169</name>
</gene>
<proteinExistence type="inferred from homology"/>